<dbReference type="AlphaFoldDB" id="A0A8D8B2H8"/>
<reference evidence="2" key="1">
    <citation type="submission" date="2021-05" db="EMBL/GenBank/DDBJ databases">
        <authorList>
            <person name="Alioto T."/>
            <person name="Alioto T."/>
            <person name="Gomez Garrido J."/>
        </authorList>
    </citation>
    <scope>NUCLEOTIDE SEQUENCE</scope>
</reference>
<evidence type="ECO:0000313" key="2">
    <source>
        <dbReference type="EMBL" id="CAG6468144.1"/>
    </source>
</evidence>
<protein>
    <submittedName>
        <fullName evidence="2">Sterile alpha motif domain-containing protein 3</fullName>
    </submittedName>
</protein>
<accession>A0A8D8B2H8</accession>
<feature type="region of interest" description="Disordered" evidence="1">
    <location>
        <begin position="71"/>
        <end position="130"/>
    </location>
</feature>
<organism evidence="2">
    <name type="scientific">Culex pipiens</name>
    <name type="common">House mosquito</name>
    <dbReference type="NCBI Taxonomy" id="7175"/>
    <lineage>
        <taxon>Eukaryota</taxon>
        <taxon>Metazoa</taxon>
        <taxon>Ecdysozoa</taxon>
        <taxon>Arthropoda</taxon>
        <taxon>Hexapoda</taxon>
        <taxon>Insecta</taxon>
        <taxon>Pterygota</taxon>
        <taxon>Neoptera</taxon>
        <taxon>Endopterygota</taxon>
        <taxon>Diptera</taxon>
        <taxon>Nematocera</taxon>
        <taxon>Culicoidea</taxon>
        <taxon>Culicidae</taxon>
        <taxon>Culicinae</taxon>
        <taxon>Culicini</taxon>
        <taxon>Culex</taxon>
        <taxon>Culex</taxon>
    </lineage>
</organism>
<name>A0A8D8B2H8_CULPI</name>
<proteinExistence type="predicted"/>
<dbReference type="Gene3D" id="1.10.150.50">
    <property type="entry name" value="Transcription Factor, Ets-1"/>
    <property type="match status" value="1"/>
</dbReference>
<evidence type="ECO:0000256" key="1">
    <source>
        <dbReference type="SAM" id="MobiDB-lite"/>
    </source>
</evidence>
<sequence>MDQFVRSYLKQWELEELIPRFEDEEINERAFKCLSDDIIKELIPKLGKRAIFSSAYKEFLETLKTKPEPVDCKIESTSSTSIKQEPPKLDENPDPSQNAPSAPSIDEVSELPEAHSTSPEPPPPAETFSIAPLTDLSDVDHETTQALRKLLEQSPTASHLRDKKFLTRSSRNLLSEEIVYYLYFQNNGALTEEVLANWARAVEVVFKDEVAAIYYRKQQRGGGAELGTGKLCEYYQRMK</sequence>
<dbReference type="InterPro" id="IPR013761">
    <property type="entry name" value="SAM/pointed_sf"/>
</dbReference>
<dbReference type="EMBL" id="HBUE01059915">
    <property type="protein sequence ID" value="CAG6468144.1"/>
    <property type="molecule type" value="Transcribed_RNA"/>
</dbReference>
<dbReference type="EMBL" id="HBUE01324894">
    <property type="protein sequence ID" value="CAG6590288.1"/>
    <property type="molecule type" value="Transcribed_RNA"/>
</dbReference>
<dbReference type="EMBL" id="HBUE01218330">
    <property type="protein sequence ID" value="CAG6538276.1"/>
    <property type="molecule type" value="Transcribed_RNA"/>
</dbReference>